<dbReference type="Gene3D" id="3.40.50.12780">
    <property type="entry name" value="N-terminal domain of ligase-like"/>
    <property type="match status" value="1"/>
</dbReference>
<dbReference type="Proteomes" id="UP000053342">
    <property type="component" value="Unassembled WGS sequence"/>
</dbReference>
<organism evidence="5 6">
    <name type="scientific">Exophiala oligosperma</name>
    <dbReference type="NCBI Taxonomy" id="215243"/>
    <lineage>
        <taxon>Eukaryota</taxon>
        <taxon>Fungi</taxon>
        <taxon>Dikarya</taxon>
        <taxon>Ascomycota</taxon>
        <taxon>Pezizomycotina</taxon>
        <taxon>Eurotiomycetes</taxon>
        <taxon>Chaetothyriomycetidae</taxon>
        <taxon>Chaetothyriales</taxon>
        <taxon>Herpotrichiellaceae</taxon>
        <taxon>Exophiala</taxon>
    </lineage>
</organism>
<dbReference type="AlphaFoldDB" id="A0A0D2DYJ2"/>
<dbReference type="Gene3D" id="3.40.50.980">
    <property type="match status" value="2"/>
</dbReference>
<evidence type="ECO:0000256" key="1">
    <source>
        <dbReference type="ARBA" id="ARBA00006432"/>
    </source>
</evidence>
<reference evidence="5 6" key="1">
    <citation type="submission" date="2015-01" db="EMBL/GenBank/DDBJ databases">
        <title>The Genome Sequence of Exophiala oligosperma CBS72588.</title>
        <authorList>
            <consortium name="The Broad Institute Genomics Platform"/>
            <person name="Cuomo C."/>
            <person name="de Hoog S."/>
            <person name="Gorbushina A."/>
            <person name="Stielow B."/>
            <person name="Teixiera M."/>
            <person name="Abouelleil A."/>
            <person name="Chapman S.B."/>
            <person name="Priest M."/>
            <person name="Young S.K."/>
            <person name="Wortman J."/>
            <person name="Nusbaum C."/>
            <person name="Birren B."/>
        </authorList>
    </citation>
    <scope>NUCLEOTIDE SEQUENCE [LARGE SCALE GENOMIC DNA]</scope>
    <source>
        <strain evidence="5 6">CBS 72588</strain>
    </source>
</reference>
<gene>
    <name evidence="5" type="ORF">PV06_07777</name>
</gene>
<dbReference type="InterPro" id="IPR045851">
    <property type="entry name" value="AMP-bd_C_sf"/>
</dbReference>
<keyword evidence="6" id="KW-1185">Reference proteome</keyword>
<dbReference type="InterPro" id="IPR042099">
    <property type="entry name" value="ANL_N_sf"/>
</dbReference>
<dbReference type="OrthoDB" id="6509636at2759"/>
<keyword evidence="2" id="KW-0472">Membrane</keyword>
<keyword evidence="2" id="KW-1133">Transmembrane helix</keyword>
<evidence type="ECO:0000259" key="4">
    <source>
        <dbReference type="Pfam" id="PF13193"/>
    </source>
</evidence>
<dbReference type="RefSeq" id="XP_016260810.1">
    <property type="nucleotide sequence ID" value="XM_016409056.1"/>
</dbReference>
<evidence type="ECO:0008006" key="7">
    <source>
        <dbReference type="Google" id="ProtNLM"/>
    </source>
</evidence>
<dbReference type="FunFam" id="3.30.300.30:FF:000007">
    <property type="entry name" value="4-coumarate--CoA ligase 2"/>
    <property type="match status" value="1"/>
</dbReference>
<dbReference type="CDD" id="cd05911">
    <property type="entry name" value="Firefly_Luc_like"/>
    <property type="match status" value="1"/>
</dbReference>
<feature type="transmembrane region" description="Helical" evidence="2">
    <location>
        <begin position="86"/>
        <end position="105"/>
    </location>
</feature>
<dbReference type="Pfam" id="PF13193">
    <property type="entry name" value="AMP-binding_C"/>
    <property type="match status" value="1"/>
</dbReference>
<dbReference type="VEuPathDB" id="FungiDB:PV06_07777"/>
<proteinExistence type="inferred from homology"/>
<dbReference type="PANTHER" id="PTHR24096">
    <property type="entry name" value="LONG-CHAIN-FATTY-ACID--COA LIGASE"/>
    <property type="match status" value="1"/>
</dbReference>
<evidence type="ECO:0000259" key="3">
    <source>
        <dbReference type="Pfam" id="PF00501"/>
    </source>
</evidence>
<dbReference type="PROSITE" id="PS00455">
    <property type="entry name" value="AMP_BINDING"/>
    <property type="match status" value="1"/>
</dbReference>
<dbReference type="Gene3D" id="3.30.300.30">
    <property type="match status" value="1"/>
</dbReference>
<dbReference type="InterPro" id="IPR025110">
    <property type="entry name" value="AMP-bd_C"/>
</dbReference>
<dbReference type="GeneID" id="27359851"/>
<dbReference type="GO" id="GO:0016405">
    <property type="term" value="F:CoA-ligase activity"/>
    <property type="evidence" value="ECO:0007669"/>
    <property type="project" value="TreeGrafter"/>
</dbReference>
<name>A0A0D2DYJ2_9EURO</name>
<protein>
    <recommendedName>
        <fullName evidence="7">4-coumarate-CoA ligase</fullName>
    </recommendedName>
</protein>
<dbReference type="EMBL" id="KN847338">
    <property type="protein sequence ID" value="KIW40594.1"/>
    <property type="molecule type" value="Genomic_DNA"/>
</dbReference>
<sequence>MPYKSRWRIDIPRCSLPTFLFGSSANLPHVPSNPEKVCLAEAARPDTHFLTRGTYQLWCQRFALGLQQSGLFEAGDRLLLFSPNSIFVPVVFMGTLFAGGIFTGANPSYTAQELAYQLRNSEAALLLCHTSSIETGVQAAKMSGLDLSRVFVFDDSILDGAGTPSHGAGYWSRLVSYDLKKAELFAWPDLTGPEEWNTTLALNYSSGTTGLPKGVEVTHLNYIANTLQTSQTVQNHPDYEKRRLNSASLAYLPLYHAYGQTVYIALYFHQERTAYVMPKFDFIKMLEYSERFKVSDMNLVPPIAVALAKHPDVEKYDLSNVSFLGCGAAPLSREIAEQVENRLNKNRKDEDRLNLRQGWGMTEWVTSAYNDCGGGLIESPDVPALYFTRISMKRLPQILYWRNPKATAETLTPDGWLKSGDIAYVSEQGQFVIVDRIKELIKVKGHQVAPAELEALLLEHPAIADVAVVGMSTPDGDEAPRAFVVSQGKVDEKEVKDFVASRVVRYKHLTGGVTFVNEIPKNPSGKILRRQLKDRYKDTTSAGARL</sequence>
<dbReference type="SUPFAM" id="SSF56801">
    <property type="entry name" value="Acetyl-CoA synthetase-like"/>
    <property type="match status" value="1"/>
</dbReference>
<comment type="similarity">
    <text evidence="1">Belongs to the ATP-dependent AMP-binding enzyme family.</text>
</comment>
<dbReference type="InterPro" id="IPR020845">
    <property type="entry name" value="AMP-binding_CS"/>
</dbReference>
<dbReference type="Pfam" id="PF00501">
    <property type="entry name" value="AMP-binding"/>
    <property type="match status" value="1"/>
</dbReference>
<dbReference type="STRING" id="215243.A0A0D2DYJ2"/>
<accession>A0A0D2DYJ2</accession>
<evidence type="ECO:0000313" key="5">
    <source>
        <dbReference type="EMBL" id="KIW40594.1"/>
    </source>
</evidence>
<dbReference type="PANTHER" id="PTHR24096:SF424">
    <property type="entry name" value="ACETYL-COA SYNTHETASE-LIKE PROTEIN-RELATED"/>
    <property type="match status" value="1"/>
</dbReference>
<evidence type="ECO:0000313" key="6">
    <source>
        <dbReference type="Proteomes" id="UP000053342"/>
    </source>
</evidence>
<keyword evidence="2" id="KW-0812">Transmembrane</keyword>
<feature type="domain" description="AMP-dependent synthetase/ligase" evidence="3">
    <location>
        <begin position="33"/>
        <end position="369"/>
    </location>
</feature>
<evidence type="ECO:0000256" key="2">
    <source>
        <dbReference type="SAM" id="Phobius"/>
    </source>
</evidence>
<dbReference type="HOGENOM" id="CLU_000022_59_2_1"/>
<feature type="domain" description="AMP-binding enzyme C-terminal" evidence="4">
    <location>
        <begin position="452"/>
        <end position="526"/>
    </location>
</feature>
<dbReference type="InterPro" id="IPR000873">
    <property type="entry name" value="AMP-dep_synth/lig_dom"/>
</dbReference>